<comment type="caution">
    <text evidence="4">The sequence shown here is derived from an EMBL/GenBank/DDBJ whole genome shotgun (WGS) entry which is preliminary data.</text>
</comment>
<dbReference type="Pfam" id="PF04504">
    <property type="entry name" value="GeBP-like_DBD"/>
    <property type="match status" value="1"/>
</dbReference>
<sequence>METPPADSSSKLGASSNKRPVETDEGEKAKSVKRASVSDGETKATCFQRIWSEEDEIALLQGIMDYKETSGLDPSNGERKALYDLLKPHISASVTSVQFFQKIRALKKKFKKDKNKGSKPNNHKLFHLSKLIWVVEEISYAEKDELKTGEGKEEECVSVVEALTRLGMDGLAPKITSSRDSSVHSKFISTTCPLCSTDPLFPLTTRTATPLYFVILHSISLAVVSLSMKSQVPIEFEVGTPFLCIMLSGRTCMFLYMTRHSPLKVEDHASMISHENQQDKSPRVEMCN</sequence>
<dbReference type="AlphaFoldDB" id="A0A8X7TPU9"/>
<accession>A0A8X7TPU9</accession>
<evidence type="ECO:0000259" key="3">
    <source>
        <dbReference type="Pfam" id="PF04504"/>
    </source>
</evidence>
<evidence type="ECO:0000313" key="5">
    <source>
        <dbReference type="Proteomes" id="UP000886595"/>
    </source>
</evidence>
<keyword evidence="5" id="KW-1185">Reference proteome</keyword>
<evidence type="ECO:0000313" key="4">
    <source>
        <dbReference type="EMBL" id="KAG2250080.1"/>
    </source>
</evidence>
<comment type="similarity">
    <text evidence="1">Belongs to the GeBP family.</text>
</comment>
<dbReference type="GO" id="GO:0006355">
    <property type="term" value="P:regulation of DNA-templated transcription"/>
    <property type="evidence" value="ECO:0007669"/>
    <property type="project" value="InterPro"/>
</dbReference>
<feature type="compositionally biased region" description="Polar residues" evidence="2">
    <location>
        <begin position="1"/>
        <end position="18"/>
    </location>
</feature>
<feature type="region of interest" description="Disordered" evidence="2">
    <location>
        <begin position="1"/>
        <end position="38"/>
    </location>
</feature>
<feature type="domain" description="Glabrous enhancer-binding protein-like DBD" evidence="3">
    <location>
        <begin position="47"/>
        <end position="133"/>
    </location>
</feature>
<evidence type="ECO:0000256" key="2">
    <source>
        <dbReference type="SAM" id="MobiDB-lite"/>
    </source>
</evidence>
<dbReference type="InterPro" id="IPR007592">
    <property type="entry name" value="GEBP"/>
</dbReference>
<feature type="compositionally biased region" description="Basic and acidic residues" evidence="2">
    <location>
        <begin position="19"/>
        <end position="30"/>
    </location>
</feature>
<gene>
    <name evidence="4" type="ORF">Bca52824_089708</name>
</gene>
<dbReference type="GO" id="GO:0005634">
    <property type="term" value="C:nucleus"/>
    <property type="evidence" value="ECO:0007669"/>
    <property type="project" value="TreeGrafter"/>
</dbReference>
<proteinExistence type="inferred from homology"/>
<dbReference type="PANTHER" id="PTHR31662:SF58">
    <property type="entry name" value="(RAPE) HYPOTHETICAL PROTEIN"/>
    <property type="match status" value="1"/>
</dbReference>
<dbReference type="Proteomes" id="UP000886595">
    <property type="component" value="Unassembled WGS sequence"/>
</dbReference>
<reference evidence="4 5" key="1">
    <citation type="submission" date="2020-02" db="EMBL/GenBank/DDBJ databases">
        <authorList>
            <person name="Ma Q."/>
            <person name="Huang Y."/>
            <person name="Song X."/>
            <person name="Pei D."/>
        </authorList>
    </citation>
    <scope>NUCLEOTIDE SEQUENCE [LARGE SCALE GENOMIC DNA]</scope>
    <source>
        <strain evidence="4">Sxm20200214</strain>
        <tissue evidence="4">Leaf</tissue>
    </source>
</reference>
<protein>
    <recommendedName>
        <fullName evidence="3">Glabrous enhancer-binding protein-like DBD domain-containing protein</fullName>
    </recommendedName>
</protein>
<dbReference type="OrthoDB" id="1079832at2759"/>
<dbReference type="PANTHER" id="PTHR31662">
    <property type="entry name" value="BNAANNG10740D PROTEIN-RELATED"/>
    <property type="match status" value="1"/>
</dbReference>
<organism evidence="4 5">
    <name type="scientific">Brassica carinata</name>
    <name type="common">Ethiopian mustard</name>
    <name type="synonym">Abyssinian cabbage</name>
    <dbReference type="NCBI Taxonomy" id="52824"/>
    <lineage>
        <taxon>Eukaryota</taxon>
        <taxon>Viridiplantae</taxon>
        <taxon>Streptophyta</taxon>
        <taxon>Embryophyta</taxon>
        <taxon>Tracheophyta</taxon>
        <taxon>Spermatophyta</taxon>
        <taxon>Magnoliopsida</taxon>
        <taxon>eudicotyledons</taxon>
        <taxon>Gunneridae</taxon>
        <taxon>Pentapetalae</taxon>
        <taxon>rosids</taxon>
        <taxon>malvids</taxon>
        <taxon>Brassicales</taxon>
        <taxon>Brassicaceae</taxon>
        <taxon>Brassiceae</taxon>
        <taxon>Brassica</taxon>
    </lineage>
</organism>
<dbReference type="InterPro" id="IPR053932">
    <property type="entry name" value="GeBP-like_DBD"/>
</dbReference>
<evidence type="ECO:0000256" key="1">
    <source>
        <dbReference type="ARBA" id="ARBA00010820"/>
    </source>
</evidence>
<dbReference type="EMBL" id="JAAMPC010000017">
    <property type="protein sequence ID" value="KAG2250080.1"/>
    <property type="molecule type" value="Genomic_DNA"/>
</dbReference>
<name>A0A8X7TPU9_BRACI</name>